<dbReference type="Pfam" id="PF13491">
    <property type="entry name" value="FtsK_4TM"/>
    <property type="match status" value="1"/>
</dbReference>
<feature type="transmembrane region" description="Helical" evidence="7">
    <location>
        <begin position="171"/>
        <end position="191"/>
    </location>
</feature>
<feature type="region of interest" description="Disordered" evidence="6">
    <location>
        <begin position="242"/>
        <end position="285"/>
    </location>
</feature>
<feature type="compositionally biased region" description="Basic and acidic residues" evidence="6">
    <location>
        <begin position="265"/>
        <end position="282"/>
    </location>
</feature>
<sequence length="329" mass="36924">MAKRSKRKAKPTRTRSTPSSTRGKTRKKDNTDVVIGLLLILLAVFFTISLASFNPAGIDENPLNWGGIVGLKLAQFLFNWLGVAAYVIPLLLLIWGINRVLRKPAKRLVFTTLVLLGFAFLTQVTLGYFPKDKIPLYPLKNPAGIITESYALSGHIGTSVFRYLSNRLGRVGLGFILGFLLLASLVVIFGINLPKILNKLVDSLKEKAKIAAEESRERRAAMRAERAERLRKEKEEMIAARTREESRIDEIPEPLEEEPEPVPEPVRDTREAEHEAPKERIIRSPLMAASLGDLHLAELLDPVPDDLAQPPDREPRQGARMLKQKLEEF</sequence>
<evidence type="ECO:0000256" key="4">
    <source>
        <dbReference type="ARBA" id="ARBA00022989"/>
    </source>
</evidence>
<accession>A0A9D5KBZ8</accession>
<keyword evidence="3 7" id="KW-0812">Transmembrane</keyword>
<evidence type="ECO:0000256" key="3">
    <source>
        <dbReference type="ARBA" id="ARBA00022692"/>
    </source>
</evidence>
<evidence type="ECO:0000313" key="10">
    <source>
        <dbReference type="Proteomes" id="UP000630660"/>
    </source>
</evidence>
<feature type="domain" description="DNA translocase FtsK 4TM region" evidence="8">
    <location>
        <begin position="34"/>
        <end position="200"/>
    </location>
</feature>
<evidence type="ECO:0000313" key="9">
    <source>
        <dbReference type="EMBL" id="MBD3365389.1"/>
    </source>
</evidence>
<feature type="transmembrane region" description="Helical" evidence="7">
    <location>
        <begin position="108"/>
        <end position="129"/>
    </location>
</feature>
<feature type="non-terminal residue" evidence="9">
    <location>
        <position position="329"/>
    </location>
</feature>
<organism evidence="9 10">
    <name type="scientific">candidate division WOR-3 bacterium</name>
    <dbReference type="NCBI Taxonomy" id="2052148"/>
    <lineage>
        <taxon>Bacteria</taxon>
        <taxon>Bacteria division WOR-3</taxon>
    </lineage>
</organism>
<reference evidence="9" key="1">
    <citation type="submission" date="2019-11" db="EMBL/GenBank/DDBJ databases">
        <title>Microbial mats filling the niche in hypersaline microbial mats.</title>
        <authorList>
            <person name="Wong H.L."/>
            <person name="Macleod F.I."/>
            <person name="White R.A. III"/>
            <person name="Burns B.P."/>
        </authorList>
    </citation>
    <scope>NUCLEOTIDE SEQUENCE</scope>
    <source>
        <strain evidence="9">Bin_327</strain>
    </source>
</reference>
<feature type="compositionally biased region" description="Acidic residues" evidence="6">
    <location>
        <begin position="251"/>
        <end position="261"/>
    </location>
</feature>
<feature type="region of interest" description="Disordered" evidence="6">
    <location>
        <begin position="1"/>
        <end position="27"/>
    </location>
</feature>
<name>A0A9D5KBZ8_UNCW3</name>
<evidence type="ECO:0000259" key="8">
    <source>
        <dbReference type="Pfam" id="PF13491"/>
    </source>
</evidence>
<dbReference type="AlphaFoldDB" id="A0A9D5KBZ8"/>
<comment type="caution">
    <text evidence="9">The sequence shown here is derived from an EMBL/GenBank/DDBJ whole genome shotgun (WGS) entry which is preliminary data.</text>
</comment>
<evidence type="ECO:0000256" key="6">
    <source>
        <dbReference type="SAM" id="MobiDB-lite"/>
    </source>
</evidence>
<evidence type="ECO:0000256" key="1">
    <source>
        <dbReference type="ARBA" id="ARBA00004651"/>
    </source>
</evidence>
<feature type="transmembrane region" description="Helical" evidence="7">
    <location>
        <begin position="33"/>
        <end position="53"/>
    </location>
</feature>
<dbReference type="InterPro" id="IPR025199">
    <property type="entry name" value="FtsK_4TM"/>
</dbReference>
<evidence type="ECO:0000256" key="5">
    <source>
        <dbReference type="ARBA" id="ARBA00023136"/>
    </source>
</evidence>
<keyword evidence="4 7" id="KW-1133">Transmembrane helix</keyword>
<gene>
    <name evidence="9" type="ORF">GF359_09270</name>
</gene>
<keyword evidence="5 7" id="KW-0472">Membrane</keyword>
<feature type="transmembrane region" description="Helical" evidence="7">
    <location>
        <begin position="73"/>
        <end position="96"/>
    </location>
</feature>
<proteinExistence type="predicted"/>
<keyword evidence="2" id="KW-1003">Cell membrane</keyword>
<evidence type="ECO:0000256" key="7">
    <source>
        <dbReference type="SAM" id="Phobius"/>
    </source>
</evidence>
<protein>
    <recommendedName>
        <fullName evidence="8">DNA translocase FtsK 4TM region domain-containing protein</fullName>
    </recommendedName>
</protein>
<feature type="region of interest" description="Disordered" evidence="6">
    <location>
        <begin position="302"/>
        <end position="329"/>
    </location>
</feature>
<feature type="compositionally biased region" description="Basic residues" evidence="6">
    <location>
        <begin position="1"/>
        <end position="13"/>
    </location>
</feature>
<dbReference type="EMBL" id="WJKJ01000309">
    <property type="protein sequence ID" value="MBD3365389.1"/>
    <property type="molecule type" value="Genomic_DNA"/>
</dbReference>
<evidence type="ECO:0000256" key="2">
    <source>
        <dbReference type="ARBA" id="ARBA00022475"/>
    </source>
</evidence>
<dbReference type="Proteomes" id="UP000630660">
    <property type="component" value="Unassembled WGS sequence"/>
</dbReference>
<dbReference type="GO" id="GO:0005886">
    <property type="term" value="C:plasma membrane"/>
    <property type="evidence" value="ECO:0007669"/>
    <property type="project" value="UniProtKB-SubCell"/>
</dbReference>
<comment type="subcellular location">
    <subcellularLocation>
        <location evidence="1">Cell membrane</location>
        <topology evidence="1">Multi-pass membrane protein</topology>
    </subcellularLocation>
</comment>